<feature type="active site" description="Proton donor" evidence="16">
    <location>
        <position position="216"/>
    </location>
</feature>
<reference evidence="19 20" key="1">
    <citation type="journal article" date="2015" name="Microbiome">
        <title>Genomic resolution of linkages in carbon, nitrogen, and sulfur cycling among widespread estuary sediment bacteria.</title>
        <authorList>
            <person name="Baker B.J."/>
            <person name="Lazar C.S."/>
            <person name="Teske A.P."/>
            <person name="Dick G.J."/>
        </authorList>
    </citation>
    <scope>NUCLEOTIDE SEQUENCE [LARGE SCALE GENOMIC DNA]</scope>
    <source>
        <strain evidence="19">DG_26</strain>
    </source>
</reference>
<evidence type="ECO:0000256" key="6">
    <source>
        <dbReference type="ARBA" id="ARBA00022618"/>
    </source>
</evidence>
<dbReference type="NCBIfam" id="NF010480">
    <property type="entry name" value="PRK13905.1"/>
    <property type="match status" value="1"/>
</dbReference>
<dbReference type="NCBIfam" id="TIGR00179">
    <property type="entry name" value="murB"/>
    <property type="match status" value="1"/>
</dbReference>
<dbReference type="GO" id="GO:0071555">
    <property type="term" value="P:cell wall organization"/>
    <property type="evidence" value="ECO:0007669"/>
    <property type="project" value="UniProtKB-KW"/>
</dbReference>
<evidence type="ECO:0000256" key="11">
    <source>
        <dbReference type="ARBA" id="ARBA00022984"/>
    </source>
</evidence>
<feature type="active site" evidence="16">
    <location>
        <position position="287"/>
    </location>
</feature>
<evidence type="ECO:0000256" key="4">
    <source>
        <dbReference type="ARBA" id="ARBA00004752"/>
    </source>
</evidence>
<evidence type="ECO:0000256" key="15">
    <source>
        <dbReference type="ARBA" id="ARBA00048914"/>
    </source>
</evidence>
<evidence type="ECO:0000256" key="13">
    <source>
        <dbReference type="ARBA" id="ARBA00023306"/>
    </source>
</evidence>
<evidence type="ECO:0000256" key="16">
    <source>
        <dbReference type="HAMAP-Rule" id="MF_00037"/>
    </source>
</evidence>
<keyword evidence="6 16" id="KW-0132">Cell division</keyword>
<evidence type="ECO:0000256" key="7">
    <source>
        <dbReference type="ARBA" id="ARBA00022630"/>
    </source>
</evidence>
<keyword evidence="10 16" id="KW-0133">Cell shape</keyword>
<dbReference type="AlphaFoldDB" id="A0A0S7WJU3"/>
<comment type="catalytic activity">
    <reaction evidence="15 16">
        <text>UDP-N-acetyl-alpha-D-muramate + NADP(+) = UDP-N-acetyl-3-O-(1-carboxyvinyl)-alpha-D-glucosamine + NADPH + H(+)</text>
        <dbReference type="Rhea" id="RHEA:12248"/>
        <dbReference type="ChEBI" id="CHEBI:15378"/>
        <dbReference type="ChEBI" id="CHEBI:57783"/>
        <dbReference type="ChEBI" id="CHEBI:58349"/>
        <dbReference type="ChEBI" id="CHEBI:68483"/>
        <dbReference type="ChEBI" id="CHEBI:70757"/>
        <dbReference type="EC" id="1.3.1.98"/>
    </reaction>
</comment>
<comment type="function">
    <text evidence="2 16">Cell wall formation.</text>
</comment>
<keyword evidence="7 16" id="KW-0285">Flavoprotein</keyword>
<dbReference type="InterPro" id="IPR003170">
    <property type="entry name" value="MurB"/>
</dbReference>
<dbReference type="InterPro" id="IPR006094">
    <property type="entry name" value="Oxid_FAD_bind_N"/>
</dbReference>
<feature type="region of interest" description="Disordered" evidence="17">
    <location>
        <begin position="1"/>
        <end position="20"/>
    </location>
</feature>
<gene>
    <name evidence="16" type="primary">murB</name>
    <name evidence="19" type="ORF">AMJ40_03630</name>
</gene>
<keyword evidence="14 16" id="KW-0961">Cell wall biogenesis/degradation</keyword>
<dbReference type="Gene3D" id="3.30.43.10">
    <property type="entry name" value="Uridine Diphospho-n-acetylenolpyruvylglucosamine Reductase, domain 2"/>
    <property type="match status" value="1"/>
</dbReference>
<sequence length="292" mass="31606">MQVTMKGEQKRDEPLSLHTSMHTGGKADVFVLVEDMDDLLLVVSEVREIGIPCKVIGQGTNLLFSDDGFRGYIMKLGTDFAQMRIVNERVYAGSAAKLKDLVSTSVESSLSGLERLYGIPGSVGGAACTNAGAYGTYFADLIKSVTGVDEEGNQISFMKDEIEFGYRRAVYPARIVITEVELQLARGSRDASLKLMEDCMAKRGRTQPLGESTAGCIFKNPPSGISAAKLIEQCGLKGRRVGDAVVSSKHANFIVNEGQATTKEILELIRLIVDEVRTKMGVELSTEVEVVA</sequence>
<keyword evidence="8 16" id="KW-0274">FAD</keyword>
<keyword evidence="9 16" id="KW-0521">NADP</keyword>
<dbReference type="PANTHER" id="PTHR21071">
    <property type="entry name" value="UDP-N-ACETYLENOLPYRUVOYLGLUCOSAMINE REDUCTASE"/>
    <property type="match status" value="1"/>
</dbReference>
<dbReference type="Pfam" id="PF01565">
    <property type="entry name" value="FAD_binding_4"/>
    <property type="match status" value="1"/>
</dbReference>
<comment type="subcellular location">
    <subcellularLocation>
        <location evidence="3 16">Cytoplasm</location>
    </subcellularLocation>
</comment>
<feature type="domain" description="FAD-binding PCMH-type" evidence="18">
    <location>
        <begin position="23"/>
        <end position="187"/>
    </location>
</feature>
<organism evidence="19 20">
    <name type="scientific">candidate division TA06 bacterium DG_26</name>
    <dbReference type="NCBI Taxonomy" id="1703771"/>
    <lineage>
        <taxon>Bacteria</taxon>
        <taxon>Bacteria division TA06</taxon>
    </lineage>
</organism>
<dbReference type="GO" id="GO:0005829">
    <property type="term" value="C:cytosol"/>
    <property type="evidence" value="ECO:0007669"/>
    <property type="project" value="TreeGrafter"/>
</dbReference>
<evidence type="ECO:0000256" key="8">
    <source>
        <dbReference type="ARBA" id="ARBA00022827"/>
    </source>
</evidence>
<evidence type="ECO:0000256" key="3">
    <source>
        <dbReference type="ARBA" id="ARBA00004496"/>
    </source>
</evidence>
<comment type="cofactor">
    <cofactor evidence="1 16">
        <name>FAD</name>
        <dbReference type="ChEBI" id="CHEBI:57692"/>
    </cofactor>
</comment>
<dbReference type="InterPro" id="IPR016166">
    <property type="entry name" value="FAD-bd_PCMH"/>
</dbReference>
<dbReference type="UniPathway" id="UPA00219"/>
<dbReference type="InterPro" id="IPR036318">
    <property type="entry name" value="FAD-bd_PCMH-like_sf"/>
</dbReference>
<evidence type="ECO:0000256" key="5">
    <source>
        <dbReference type="ARBA" id="ARBA00022490"/>
    </source>
</evidence>
<evidence type="ECO:0000256" key="10">
    <source>
        <dbReference type="ARBA" id="ARBA00022960"/>
    </source>
</evidence>
<dbReference type="SUPFAM" id="SSF56194">
    <property type="entry name" value="Uridine diphospho-N-Acetylenolpyruvylglucosamine reductase, MurB, C-terminal domain"/>
    <property type="match status" value="1"/>
</dbReference>
<evidence type="ECO:0000256" key="17">
    <source>
        <dbReference type="SAM" id="MobiDB-lite"/>
    </source>
</evidence>
<comment type="caution">
    <text evidence="19">The sequence shown here is derived from an EMBL/GenBank/DDBJ whole genome shotgun (WGS) entry which is preliminary data.</text>
</comment>
<evidence type="ECO:0000256" key="1">
    <source>
        <dbReference type="ARBA" id="ARBA00001974"/>
    </source>
</evidence>
<dbReference type="Pfam" id="PF02873">
    <property type="entry name" value="MurB_C"/>
    <property type="match status" value="1"/>
</dbReference>
<accession>A0A0S7WJU3</accession>
<dbReference type="GO" id="GO:0071949">
    <property type="term" value="F:FAD binding"/>
    <property type="evidence" value="ECO:0007669"/>
    <property type="project" value="InterPro"/>
</dbReference>
<dbReference type="Gene3D" id="3.30.465.10">
    <property type="match status" value="1"/>
</dbReference>
<name>A0A0S7WJU3_UNCT6</name>
<dbReference type="GO" id="GO:0008762">
    <property type="term" value="F:UDP-N-acetylmuramate dehydrogenase activity"/>
    <property type="evidence" value="ECO:0007669"/>
    <property type="project" value="UniProtKB-UniRule"/>
</dbReference>
<dbReference type="InterPro" id="IPR016167">
    <property type="entry name" value="FAD-bd_PCMH_sub1"/>
</dbReference>
<dbReference type="EC" id="1.3.1.98" evidence="16"/>
<keyword evidence="12 16" id="KW-0560">Oxidoreductase</keyword>
<evidence type="ECO:0000256" key="9">
    <source>
        <dbReference type="ARBA" id="ARBA00022857"/>
    </source>
</evidence>
<dbReference type="PATRIC" id="fig|1703771.3.peg.1046"/>
<dbReference type="EMBL" id="LIZT01000029">
    <property type="protein sequence ID" value="KPJ50169.1"/>
    <property type="molecule type" value="Genomic_DNA"/>
</dbReference>
<dbReference type="PROSITE" id="PS51387">
    <property type="entry name" value="FAD_PCMH"/>
    <property type="match status" value="1"/>
</dbReference>
<dbReference type="SUPFAM" id="SSF56176">
    <property type="entry name" value="FAD-binding/transporter-associated domain-like"/>
    <property type="match status" value="1"/>
</dbReference>
<dbReference type="Proteomes" id="UP000051124">
    <property type="component" value="Unassembled WGS sequence"/>
</dbReference>
<evidence type="ECO:0000256" key="14">
    <source>
        <dbReference type="ARBA" id="ARBA00023316"/>
    </source>
</evidence>
<evidence type="ECO:0000313" key="19">
    <source>
        <dbReference type="EMBL" id="KPJ50169.1"/>
    </source>
</evidence>
<dbReference type="GO" id="GO:0051301">
    <property type="term" value="P:cell division"/>
    <property type="evidence" value="ECO:0007669"/>
    <property type="project" value="UniProtKB-KW"/>
</dbReference>
<dbReference type="HAMAP" id="MF_00037">
    <property type="entry name" value="MurB"/>
    <property type="match status" value="1"/>
</dbReference>
<dbReference type="Gene3D" id="3.90.78.10">
    <property type="entry name" value="UDP-N-acetylenolpyruvoylglucosamine reductase, C-terminal domain"/>
    <property type="match status" value="1"/>
</dbReference>
<keyword evidence="13 16" id="KW-0131">Cell cycle</keyword>
<dbReference type="InterPro" id="IPR016169">
    <property type="entry name" value="FAD-bd_PCMH_sub2"/>
</dbReference>
<evidence type="ECO:0000313" key="20">
    <source>
        <dbReference type="Proteomes" id="UP000051124"/>
    </source>
</evidence>
<dbReference type="InterPro" id="IPR036635">
    <property type="entry name" value="MurB_C_sf"/>
</dbReference>
<comment type="pathway">
    <text evidence="4 16">Cell wall biogenesis; peptidoglycan biosynthesis.</text>
</comment>
<protein>
    <recommendedName>
        <fullName evidence="16">UDP-N-acetylenolpyruvoylglucosamine reductase</fullName>
        <ecNumber evidence="16">1.3.1.98</ecNumber>
    </recommendedName>
    <alternativeName>
        <fullName evidence="16">UDP-N-acetylmuramate dehydrogenase</fullName>
    </alternativeName>
</protein>
<dbReference type="GO" id="GO:0009252">
    <property type="term" value="P:peptidoglycan biosynthetic process"/>
    <property type="evidence" value="ECO:0007669"/>
    <property type="project" value="UniProtKB-UniRule"/>
</dbReference>
<comment type="similarity">
    <text evidence="16">Belongs to the MurB family.</text>
</comment>
<dbReference type="GO" id="GO:0008360">
    <property type="term" value="P:regulation of cell shape"/>
    <property type="evidence" value="ECO:0007669"/>
    <property type="project" value="UniProtKB-KW"/>
</dbReference>
<evidence type="ECO:0000259" key="18">
    <source>
        <dbReference type="PROSITE" id="PS51387"/>
    </source>
</evidence>
<evidence type="ECO:0000256" key="2">
    <source>
        <dbReference type="ARBA" id="ARBA00003921"/>
    </source>
</evidence>
<keyword evidence="5 16" id="KW-0963">Cytoplasm</keyword>
<dbReference type="InterPro" id="IPR011601">
    <property type="entry name" value="MurB_C"/>
</dbReference>
<dbReference type="PANTHER" id="PTHR21071:SF4">
    <property type="entry name" value="UDP-N-ACETYLENOLPYRUVOYLGLUCOSAMINE REDUCTASE"/>
    <property type="match status" value="1"/>
</dbReference>
<feature type="active site" evidence="16">
    <location>
        <position position="167"/>
    </location>
</feature>
<evidence type="ECO:0000256" key="12">
    <source>
        <dbReference type="ARBA" id="ARBA00023002"/>
    </source>
</evidence>
<keyword evidence="11 16" id="KW-0573">Peptidoglycan synthesis</keyword>
<proteinExistence type="inferred from homology"/>